<dbReference type="PANTHER" id="PTHR33112:SF16">
    <property type="entry name" value="HETEROKARYON INCOMPATIBILITY DOMAIN-CONTAINING PROTEIN"/>
    <property type="match status" value="1"/>
</dbReference>
<accession>A0A428PMG9</accession>
<reference evidence="2 3" key="1">
    <citation type="submission" date="2017-06" db="EMBL/GenBank/DDBJ databases">
        <title>Comparative genomic analysis of Ambrosia Fusariam Clade fungi.</title>
        <authorList>
            <person name="Stajich J.E."/>
            <person name="Carrillo J."/>
            <person name="Kijimoto T."/>
            <person name="Eskalen A."/>
            <person name="O'Donnell K."/>
            <person name="Kasson M."/>
        </authorList>
    </citation>
    <scope>NUCLEOTIDE SEQUENCE [LARGE SCALE GENOMIC DNA]</scope>
    <source>
        <strain evidence="2 3">NRRL62584</strain>
    </source>
</reference>
<protein>
    <recommendedName>
        <fullName evidence="1">Heterokaryon incompatibility domain-containing protein</fullName>
    </recommendedName>
</protein>
<dbReference type="Pfam" id="PF06985">
    <property type="entry name" value="HET"/>
    <property type="match status" value="1"/>
</dbReference>
<dbReference type="InterPro" id="IPR010730">
    <property type="entry name" value="HET"/>
</dbReference>
<evidence type="ECO:0000313" key="2">
    <source>
        <dbReference type="EMBL" id="RSL54242.1"/>
    </source>
</evidence>
<dbReference type="OrthoDB" id="5362512at2759"/>
<sequence length="471" mass="53071">MNKFQNSIPCSSLAATFRDAITITRNLGIQYLWIDSLCIIQDSRDDWEQESNKMGPVFRESTLALFAAASKSSNDGIFKRGLPISDPKDTQIKVFSDSEDDATVMASMRYLGPAEAFRHMWSASPLAARGWTFQEQALAPRCLVYGEKGICWKCPREIYASRTSTFDFYDQFDRPRIVDSILHSPTPSCDPGSLLDLSDLMSQYYKLVSVYSQRALTFPSDKLPAMSAIAKALSHKLAQQDASPTYLAGLWETDICNGLVWKATSSHAPHVSVYRAPSWSWASTDSPITFFEEAPSAFDSKWSSDPRVVSCEVCPLSPGYPFGEVKSGRLVVEGRTIPLIRSRPLVQSKLYPRLMGQCGYDEYLDGEDPHNLYTHSVMKGEERCLLTFSEKTESLCGSIPRCGELEIDDASYREEEYKAVIIKIEDKSSLRGILVQRRSGSEEYERVGYFSDLCIDHTWLDSIRRQRLVIV</sequence>
<dbReference type="PANTHER" id="PTHR33112">
    <property type="entry name" value="DOMAIN PROTEIN, PUTATIVE-RELATED"/>
    <property type="match status" value="1"/>
</dbReference>
<keyword evidence="3" id="KW-1185">Reference proteome</keyword>
<dbReference type="AlphaFoldDB" id="A0A428PMG9"/>
<dbReference type="STRING" id="1325734.A0A428PMG9"/>
<gene>
    <name evidence="2" type="ORF">CEP54_009979</name>
</gene>
<evidence type="ECO:0000313" key="3">
    <source>
        <dbReference type="Proteomes" id="UP000288168"/>
    </source>
</evidence>
<name>A0A428PMG9_9HYPO</name>
<proteinExistence type="predicted"/>
<organism evidence="2 3">
    <name type="scientific">Fusarium duplospermum</name>
    <dbReference type="NCBI Taxonomy" id="1325734"/>
    <lineage>
        <taxon>Eukaryota</taxon>
        <taxon>Fungi</taxon>
        <taxon>Dikarya</taxon>
        <taxon>Ascomycota</taxon>
        <taxon>Pezizomycotina</taxon>
        <taxon>Sordariomycetes</taxon>
        <taxon>Hypocreomycetidae</taxon>
        <taxon>Hypocreales</taxon>
        <taxon>Nectriaceae</taxon>
        <taxon>Fusarium</taxon>
        <taxon>Fusarium solani species complex</taxon>
    </lineage>
</organism>
<comment type="caution">
    <text evidence="2">The sequence shown here is derived from an EMBL/GenBank/DDBJ whole genome shotgun (WGS) entry which is preliminary data.</text>
</comment>
<feature type="domain" description="Heterokaryon incompatibility" evidence="1">
    <location>
        <begin position="5"/>
        <end position="135"/>
    </location>
</feature>
<dbReference type="EMBL" id="NKCI01000113">
    <property type="protein sequence ID" value="RSL54242.1"/>
    <property type="molecule type" value="Genomic_DNA"/>
</dbReference>
<dbReference type="Proteomes" id="UP000288168">
    <property type="component" value="Unassembled WGS sequence"/>
</dbReference>
<evidence type="ECO:0000259" key="1">
    <source>
        <dbReference type="Pfam" id="PF06985"/>
    </source>
</evidence>